<organism evidence="1">
    <name type="scientific">Anguilla anguilla</name>
    <name type="common">European freshwater eel</name>
    <name type="synonym">Muraena anguilla</name>
    <dbReference type="NCBI Taxonomy" id="7936"/>
    <lineage>
        <taxon>Eukaryota</taxon>
        <taxon>Metazoa</taxon>
        <taxon>Chordata</taxon>
        <taxon>Craniata</taxon>
        <taxon>Vertebrata</taxon>
        <taxon>Euteleostomi</taxon>
        <taxon>Actinopterygii</taxon>
        <taxon>Neopterygii</taxon>
        <taxon>Teleostei</taxon>
        <taxon>Anguilliformes</taxon>
        <taxon>Anguillidae</taxon>
        <taxon>Anguilla</taxon>
    </lineage>
</organism>
<accession>A0A0E9PGR6</accession>
<dbReference type="AlphaFoldDB" id="A0A0E9PGR6"/>
<sequence>MTLVAKSSGFPGVLAKFPAWLSQPAT</sequence>
<proteinExistence type="predicted"/>
<reference evidence="1" key="2">
    <citation type="journal article" date="2015" name="Fish Shellfish Immunol.">
        <title>Early steps in the European eel (Anguilla anguilla)-Vibrio vulnificus interaction in the gills: Role of the RtxA13 toxin.</title>
        <authorList>
            <person name="Callol A."/>
            <person name="Pajuelo D."/>
            <person name="Ebbesson L."/>
            <person name="Teles M."/>
            <person name="MacKenzie S."/>
            <person name="Amaro C."/>
        </authorList>
    </citation>
    <scope>NUCLEOTIDE SEQUENCE</scope>
</reference>
<dbReference type="EMBL" id="GBXM01105105">
    <property type="protein sequence ID" value="JAH03472.1"/>
    <property type="molecule type" value="Transcribed_RNA"/>
</dbReference>
<name>A0A0E9PGR6_ANGAN</name>
<reference evidence="1" key="1">
    <citation type="submission" date="2014-11" db="EMBL/GenBank/DDBJ databases">
        <authorList>
            <person name="Amaro Gonzalez C."/>
        </authorList>
    </citation>
    <scope>NUCLEOTIDE SEQUENCE</scope>
</reference>
<evidence type="ECO:0000313" key="1">
    <source>
        <dbReference type="EMBL" id="JAH03472.1"/>
    </source>
</evidence>
<protein>
    <submittedName>
        <fullName evidence="1">Uncharacterized protein</fullName>
    </submittedName>
</protein>